<proteinExistence type="predicted"/>
<dbReference type="AlphaFoldDB" id="A0A9Q3ILH9"/>
<feature type="compositionally biased region" description="Polar residues" evidence="1">
    <location>
        <begin position="154"/>
        <end position="175"/>
    </location>
</feature>
<feature type="non-terminal residue" evidence="2">
    <location>
        <position position="1"/>
    </location>
</feature>
<feature type="region of interest" description="Disordered" evidence="1">
    <location>
        <begin position="1"/>
        <end position="81"/>
    </location>
</feature>
<gene>
    <name evidence="2" type="ORF">O181_083250</name>
</gene>
<reference evidence="2" key="1">
    <citation type="submission" date="2021-03" db="EMBL/GenBank/DDBJ databases">
        <title>Draft genome sequence of rust myrtle Austropuccinia psidii MF-1, a brazilian biotype.</title>
        <authorList>
            <person name="Quecine M.C."/>
            <person name="Pachon D.M.R."/>
            <person name="Bonatelli M.L."/>
            <person name="Correr F.H."/>
            <person name="Franceschini L.M."/>
            <person name="Leite T.F."/>
            <person name="Margarido G.R.A."/>
            <person name="Almeida C.A."/>
            <person name="Ferrarezi J.A."/>
            <person name="Labate C.A."/>
        </authorList>
    </citation>
    <scope>NUCLEOTIDE SEQUENCE</scope>
    <source>
        <strain evidence="2">MF-1</strain>
    </source>
</reference>
<feature type="compositionally biased region" description="Polar residues" evidence="1">
    <location>
        <begin position="63"/>
        <end position="81"/>
    </location>
</feature>
<feature type="compositionally biased region" description="Polar residues" evidence="1">
    <location>
        <begin position="1"/>
        <end position="17"/>
    </location>
</feature>
<accession>A0A9Q3ILH9</accession>
<protein>
    <submittedName>
        <fullName evidence="2">Uncharacterized protein</fullName>
    </submittedName>
</protein>
<dbReference type="Proteomes" id="UP000765509">
    <property type="component" value="Unassembled WGS sequence"/>
</dbReference>
<organism evidence="2 3">
    <name type="scientific">Austropuccinia psidii MF-1</name>
    <dbReference type="NCBI Taxonomy" id="1389203"/>
    <lineage>
        <taxon>Eukaryota</taxon>
        <taxon>Fungi</taxon>
        <taxon>Dikarya</taxon>
        <taxon>Basidiomycota</taxon>
        <taxon>Pucciniomycotina</taxon>
        <taxon>Pucciniomycetes</taxon>
        <taxon>Pucciniales</taxon>
        <taxon>Sphaerophragmiaceae</taxon>
        <taxon>Austropuccinia</taxon>
    </lineage>
</organism>
<evidence type="ECO:0000313" key="3">
    <source>
        <dbReference type="Proteomes" id="UP000765509"/>
    </source>
</evidence>
<dbReference type="EMBL" id="AVOT02048308">
    <property type="protein sequence ID" value="MBW0543535.1"/>
    <property type="molecule type" value="Genomic_DNA"/>
</dbReference>
<name>A0A9Q3ILH9_9BASI</name>
<feature type="region of interest" description="Disordered" evidence="1">
    <location>
        <begin position="131"/>
        <end position="184"/>
    </location>
</feature>
<keyword evidence="3" id="KW-1185">Reference proteome</keyword>
<evidence type="ECO:0000313" key="2">
    <source>
        <dbReference type="EMBL" id="MBW0543535.1"/>
    </source>
</evidence>
<sequence>MPSTRSGTIYKPSSGSQKGCRHNYGRIQSDTGVQGSLKDLHNSKLSNSSADDTILPSKRADTATRSLSGHLQSQPEGLQQCTAAQRVPDRCRSVKKLHELIPDCKKIPGSSQHLKVTQWMASIDVQEEYDAFNSRREEKQPSTTKASSKTSPSGQKQKFQSEKAATSSKQGQMEGTSPKALQPGIQDFKHSAGCHGRYISDGQSHDGITEEGGSQIKIPEMISDIFDSIPESHRWYIKLRQAHGHQIWTWWKTQIINKWANDAWRFKVETAFESAKINSDKDKALPWFCKQKYRLTALYPYMSEFMIHRKILRQCG</sequence>
<feature type="compositionally biased region" description="Low complexity" evidence="1">
    <location>
        <begin position="141"/>
        <end position="153"/>
    </location>
</feature>
<comment type="caution">
    <text evidence="2">The sequence shown here is derived from an EMBL/GenBank/DDBJ whole genome shotgun (WGS) entry which is preliminary data.</text>
</comment>
<evidence type="ECO:0000256" key="1">
    <source>
        <dbReference type="SAM" id="MobiDB-lite"/>
    </source>
</evidence>